<comment type="caution">
    <text evidence="1">The sequence shown here is derived from an EMBL/GenBank/DDBJ whole genome shotgun (WGS) entry which is preliminary data.</text>
</comment>
<reference evidence="2" key="1">
    <citation type="submission" date="2016-06" db="EMBL/GenBank/DDBJ databases">
        <title>Parallel loss of symbiosis genes in relatives of nitrogen-fixing non-legume Parasponia.</title>
        <authorList>
            <person name="Van Velzen R."/>
            <person name="Holmer R."/>
            <person name="Bu F."/>
            <person name="Rutten L."/>
            <person name="Van Zeijl A."/>
            <person name="Liu W."/>
            <person name="Santuari L."/>
            <person name="Cao Q."/>
            <person name="Sharma T."/>
            <person name="Shen D."/>
            <person name="Roswanjaya Y."/>
            <person name="Wardhani T."/>
            <person name="Kalhor M.S."/>
            <person name="Jansen J."/>
            <person name="Van den Hoogen J."/>
            <person name="Gungor B."/>
            <person name="Hartog M."/>
            <person name="Hontelez J."/>
            <person name="Verver J."/>
            <person name="Yang W.-C."/>
            <person name="Schijlen E."/>
            <person name="Repin R."/>
            <person name="Schilthuizen M."/>
            <person name="Schranz E."/>
            <person name="Heidstra R."/>
            <person name="Miyata K."/>
            <person name="Fedorova E."/>
            <person name="Kohlen W."/>
            <person name="Bisseling T."/>
            <person name="Smit S."/>
            <person name="Geurts R."/>
        </authorList>
    </citation>
    <scope>NUCLEOTIDE SEQUENCE [LARGE SCALE GENOMIC DNA]</scope>
    <source>
        <strain evidence="2">cv. WU1-14</strain>
    </source>
</reference>
<keyword evidence="2" id="KW-1185">Reference proteome</keyword>
<dbReference type="Proteomes" id="UP000237105">
    <property type="component" value="Unassembled WGS sequence"/>
</dbReference>
<accession>A0A2P5E109</accession>
<evidence type="ECO:0000313" key="2">
    <source>
        <dbReference type="Proteomes" id="UP000237105"/>
    </source>
</evidence>
<gene>
    <name evidence="1" type="ORF">PanWU01x14_013390</name>
</gene>
<name>A0A2P5E109_PARAD</name>
<proteinExistence type="predicted"/>
<sequence length="93" mass="10223">MNEFGMINEAIIKYGTVHVNLIRINGLDQTLALVFLSSLFPGQHLYCTDFALAEIVPSKTFLKTSMTGPARPIVIPTVRSQNQSQIGARSTTK</sequence>
<evidence type="ECO:0000313" key="1">
    <source>
        <dbReference type="EMBL" id="PON79223.1"/>
    </source>
</evidence>
<dbReference type="EMBL" id="JXTB01000005">
    <property type="protein sequence ID" value="PON79223.1"/>
    <property type="molecule type" value="Genomic_DNA"/>
</dbReference>
<organism evidence="1 2">
    <name type="scientific">Parasponia andersonii</name>
    <name type="common">Sponia andersonii</name>
    <dbReference type="NCBI Taxonomy" id="3476"/>
    <lineage>
        <taxon>Eukaryota</taxon>
        <taxon>Viridiplantae</taxon>
        <taxon>Streptophyta</taxon>
        <taxon>Embryophyta</taxon>
        <taxon>Tracheophyta</taxon>
        <taxon>Spermatophyta</taxon>
        <taxon>Magnoliopsida</taxon>
        <taxon>eudicotyledons</taxon>
        <taxon>Gunneridae</taxon>
        <taxon>Pentapetalae</taxon>
        <taxon>rosids</taxon>
        <taxon>fabids</taxon>
        <taxon>Rosales</taxon>
        <taxon>Cannabaceae</taxon>
        <taxon>Parasponia</taxon>
    </lineage>
</organism>
<dbReference type="AlphaFoldDB" id="A0A2P5E109"/>
<protein>
    <submittedName>
        <fullName evidence="1">Uncharacterized protein</fullName>
    </submittedName>
</protein>